<dbReference type="KEGG" id="vg:29068956"/>
<accession>A0A1B3AZX9</accession>
<name>A0A1B3AZX9_9CAUD</name>
<protein>
    <submittedName>
        <fullName evidence="1">Uncharacterized protein</fullName>
    </submittedName>
</protein>
<organism evidence="1 2">
    <name type="scientific">Gordonia phage Eyre</name>
    <dbReference type="NCBI Taxonomy" id="1887646"/>
    <lineage>
        <taxon>Viruses</taxon>
        <taxon>Duplodnaviria</taxon>
        <taxon>Heunggongvirae</taxon>
        <taxon>Uroviricota</taxon>
        <taxon>Caudoviricetes</taxon>
        <taxon>Eyrevirus</taxon>
        <taxon>Eyrevirus eyre</taxon>
    </lineage>
</organism>
<sequence>MSAVDDARRDLASDAAFLDGTSVFDAPGATYRLRTWVQTRIPALLAELGKTKTVTVIMRPAMRRSLIEGLRGRSEVQIQLPNGVTIDVSGDRLSLTIPGATS</sequence>
<dbReference type="EMBL" id="KX557277">
    <property type="protein sequence ID" value="AOE44330.1"/>
    <property type="molecule type" value="Genomic_DNA"/>
</dbReference>
<evidence type="ECO:0000313" key="2">
    <source>
        <dbReference type="Proteomes" id="UP000201149"/>
    </source>
</evidence>
<dbReference type="GeneID" id="29068956"/>
<proteinExistence type="predicted"/>
<dbReference type="RefSeq" id="YP_009292441.1">
    <property type="nucleotide sequence ID" value="NC_031122.1"/>
</dbReference>
<dbReference type="Proteomes" id="UP000201149">
    <property type="component" value="Segment"/>
</dbReference>
<gene>
    <name evidence="1" type="primary">50</name>
    <name evidence="1" type="ORF">SEA_EYRE_50</name>
</gene>
<keyword evidence="2" id="KW-1185">Reference proteome</keyword>
<evidence type="ECO:0000313" key="1">
    <source>
        <dbReference type="EMBL" id="AOE44330.1"/>
    </source>
</evidence>
<reference evidence="2" key="1">
    <citation type="submission" date="2016-07" db="EMBL/GenBank/DDBJ databases">
        <authorList>
            <person name="Florea S."/>
            <person name="Webb J.S."/>
            <person name="Jaromczyk J."/>
            <person name="Schardl C.L."/>
        </authorList>
    </citation>
    <scope>NUCLEOTIDE SEQUENCE [LARGE SCALE GENOMIC DNA]</scope>
</reference>